<proteinExistence type="predicted"/>
<dbReference type="PROSITE" id="PS50853">
    <property type="entry name" value="FN3"/>
    <property type="match status" value="1"/>
</dbReference>
<reference evidence="2" key="1">
    <citation type="journal article" date="2019" name="bioRxiv">
        <title>The Genome of the Zebra Mussel, Dreissena polymorpha: A Resource for Invasive Species Research.</title>
        <authorList>
            <person name="McCartney M.A."/>
            <person name="Auch B."/>
            <person name="Kono T."/>
            <person name="Mallez S."/>
            <person name="Zhang Y."/>
            <person name="Obille A."/>
            <person name="Becker A."/>
            <person name="Abrahante J.E."/>
            <person name="Garbe J."/>
            <person name="Badalamenti J.P."/>
            <person name="Herman A."/>
            <person name="Mangelson H."/>
            <person name="Liachko I."/>
            <person name="Sullivan S."/>
            <person name="Sone E.D."/>
            <person name="Koren S."/>
            <person name="Silverstein K.A.T."/>
            <person name="Beckman K.B."/>
            <person name="Gohl D.M."/>
        </authorList>
    </citation>
    <scope>NUCLEOTIDE SEQUENCE</scope>
    <source>
        <strain evidence="2">Duluth1</strain>
        <tissue evidence="2">Whole animal</tissue>
    </source>
</reference>
<dbReference type="InterPro" id="IPR003961">
    <property type="entry name" value="FN3_dom"/>
</dbReference>
<dbReference type="SUPFAM" id="SSF49265">
    <property type="entry name" value="Fibronectin type III"/>
    <property type="match status" value="1"/>
</dbReference>
<organism evidence="2 3">
    <name type="scientific">Dreissena polymorpha</name>
    <name type="common">Zebra mussel</name>
    <name type="synonym">Mytilus polymorpha</name>
    <dbReference type="NCBI Taxonomy" id="45954"/>
    <lineage>
        <taxon>Eukaryota</taxon>
        <taxon>Metazoa</taxon>
        <taxon>Spiralia</taxon>
        <taxon>Lophotrochozoa</taxon>
        <taxon>Mollusca</taxon>
        <taxon>Bivalvia</taxon>
        <taxon>Autobranchia</taxon>
        <taxon>Heteroconchia</taxon>
        <taxon>Euheterodonta</taxon>
        <taxon>Imparidentia</taxon>
        <taxon>Neoheterodontei</taxon>
        <taxon>Myida</taxon>
        <taxon>Dreissenoidea</taxon>
        <taxon>Dreissenidae</taxon>
        <taxon>Dreissena</taxon>
    </lineage>
</organism>
<evidence type="ECO:0000259" key="1">
    <source>
        <dbReference type="PROSITE" id="PS50853"/>
    </source>
</evidence>
<accession>A0A9D4JPZ3</accession>
<dbReference type="InterPro" id="IPR013783">
    <property type="entry name" value="Ig-like_fold"/>
</dbReference>
<comment type="caution">
    <text evidence="2">The sequence shown here is derived from an EMBL/GenBank/DDBJ whole genome shotgun (WGS) entry which is preliminary data.</text>
</comment>
<reference evidence="2" key="2">
    <citation type="submission" date="2020-11" db="EMBL/GenBank/DDBJ databases">
        <authorList>
            <person name="McCartney M.A."/>
            <person name="Auch B."/>
            <person name="Kono T."/>
            <person name="Mallez S."/>
            <person name="Becker A."/>
            <person name="Gohl D.M."/>
            <person name="Silverstein K.A.T."/>
            <person name="Koren S."/>
            <person name="Bechman K.B."/>
            <person name="Herman A."/>
            <person name="Abrahante J.E."/>
            <person name="Garbe J."/>
        </authorList>
    </citation>
    <scope>NUCLEOTIDE SEQUENCE</scope>
    <source>
        <strain evidence="2">Duluth1</strain>
        <tissue evidence="2">Whole animal</tissue>
    </source>
</reference>
<gene>
    <name evidence="2" type="ORF">DPMN_144177</name>
</gene>
<sequence length="57" mass="6321">MDLAPDTTYVFLVRAVNMYGMGGPSPLSDKIRTLAKGEASYLSHQWSISQKTRSMRG</sequence>
<dbReference type="Gene3D" id="2.60.40.10">
    <property type="entry name" value="Immunoglobulins"/>
    <property type="match status" value="1"/>
</dbReference>
<evidence type="ECO:0000313" key="3">
    <source>
        <dbReference type="Proteomes" id="UP000828390"/>
    </source>
</evidence>
<dbReference type="EMBL" id="JAIWYP010000006">
    <property type="protein sequence ID" value="KAH3815647.1"/>
    <property type="molecule type" value="Genomic_DNA"/>
</dbReference>
<evidence type="ECO:0000313" key="2">
    <source>
        <dbReference type="EMBL" id="KAH3815647.1"/>
    </source>
</evidence>
<keyword evidence="3" id="KW-1185">Reference proteome</keyword>
<dbReference type="AlphaFoldDB" id="A0A9D4JPZ3"/>
<dbReference type="InterPro" id="IPR036116">
    <property type="entry name" value="FN3_sf"/>
</dbReference>
<feature type="domain" description="Fibronectin type-III" evidence="1">
    <location>
        <begin position="1"/>
        <end position="36"/>
    </location>
</feature>
<dbReference type="Proteomes" id="UP000828390">
    <property type="component" value="Unassembled WGS sequence"/>
</dbReference>
<name>A0A9D4JPZ3_DREPO</name>
<protein>
    <recommendedName>
        <fullName evidence="1">Fibronectin type-III domain-containing protein</fullName>
    </recommendedName>
</protein>
<dbReference type="CDD" id="cd00063">
    <property type="entry name" value="FN3"/>
    <property type="match status" value="1"/>
</dbReference>